<dbReference type="InterPro" id="IPR036322">
    <property type="entry name" value="WD40_repeat_dom_sf"/>
</dbReference>
<feature type="repeat" description="WD" evidence="3">
    <location>
        <begin position="257"/>
        <end position="298"/>
    </location>
</feature>
<feature type="compositionally biased region" description="Acidic residues" evidence="4">
    <location>
        <begin position="365"/>
        <end position="379"/>
    </location>
</feature>
<name>A0A9P4GWG5_9PLEO</name>
<dbReference type="SMART" id="SM00320">
    <property type="entry name" value="WD40"/>
    <property type="match status" value="6"/>
</dbReference>
<dbReference type="PROSITE" id="PS00678">
    <property type="entry name" value="WD_REPEATS_1"/>
    <property type="match status" value="1"/>
</dbReference>
<feature type="compositionally biased region" description="Basic residues" evidence="4">
    <location>
        <begin position="23"/>
        <end position="34"/>
    </location>
</feature>
<dbReference type="PANTHER" id="PTHR19848:SF8">
    <property type="entry name" value="F-BOX AND WD REPEAT DOMAIN CONTAINING 7"/>
    <property type="match status" value="1"/>
</dbReference>
<dbReference type="PANTHER" id="PTHR19848">
    <property type="entry name" value="WD40 REPEAT PROTEIN"/>
    <property type="match status" value="1"/>
</dbReference>
<feature type="compositionally biased region" description="Basic and acidic residues" evidence="4">
    <location>
        <begin position="342"/>
        <end position="361"/>
    </location>
</feature>
<dbReference type="PROSITE" id="PS50082">
    <property type="entry name" value="WD_REPEATS_2"/>
    <property type="match status" value="2"/>
</dbReference>
<dbReference type="FunFam" id="2.130.10.10:FF:001196">
    <property type="entry name" value="WD repeat protein (AFU_orthologue AFUA_1G12380)"/>
    <property type="match status" value="1"/>
</dbReference>
<dbReference type="PRINTS" id="PR00320">
    <property type="entry name" value="GPROTEINBRPT"/>
</dbReference>
<organism evidence="5 6">
    <name type="scientific">Setomelanomma holmii</name>
    <dbReference type="NCBI Taxonomy" id="210430"/>
    <lineage>
        <taxon>Eukaryota</taxon>
        <taxon>Fungi</taxon>
        <taxon>Dikarya</taxon>
        <taxon>Ascomycota</taxon>
        <taxon>Pezizomycotina</taxon>
        <taxon>Dothideomycetes</taxon>
        <taxon>Pleosporomycetidae</taxon>
        <taxon>Pleosporales</taxon>
        <taxon>Pleosporineae</taxon>
        <taxon>Phaeosphaeriaceae</taxon>
        <taxon>Setomelanomma</taxon>
    </lineage>
</organism>
<dbReference type="PROSITE" id="PS50294">
    <property type="entry name" value="WD_REPEATS_REGION"/>
    <property type="match status" value="1"/>
</dbReference>
<feature type="region of interest" description="Disordered" evidence="4">
    <location>
        <begin position="1"/>
        <end position="34"/>
    </location>
</feature>
<keyword evidence="1 3" id="KW-0853">WD repeat</keyword>
<protein>
    <submittedName>
        <fullName evidence="5">WD domain-containing protein</fullName>
    </submittedName>
</protein>
<evidence type="ECO:0000313" key="5">
    <source>
        <dbReference type="EMBL" id="KAF2023111.1"/>
    </source>
</evidence>
<feature type="region of interest" description="Disordered" evidence="4">
    <location>
        <begin position="342"/>
        <end position="379"/>
    </location>
</feature>
<dbReference type="AlphaFoldDB" id="A0A9P4GWG5"/>
<evidence type="ECO:0000313" key="6">
    <source>
        <dbReference type="Proteomes" id="UP000799777"/>
    </source>
</evidence>
<dbReference type="SUPFAM" id="SSF50978">
    <property type="entry name" value="WD40 repeat-like"/>
    <property type="match status" value="1"/>
</dbReference>
<dbReference type="Pfam" id="PF00400">
    <property type="entry name" value="WD40"/>
    <property type="match status" value="4"/>
</dbReference>
<evidence type="ECO:0000256" key="1">
    <source>
        <dbReference type="ARBA" id="ARBA00022574"/>
    </source>
</evidence>
<keyword evidence="6" id="KW-1185">Reference proteome</keyword>
<dbReference type="InterPro" id="IPR015943">
    <property type="entry name" value="WD40/YVTN_repeat-like_dom_sf"/>
</dbReference>
<gene>
    <name evidence="5" type="ORF">EK21DRAFT_81605</name>
</gene>
<dbReference type="OrthoDB" id="6262491at2759"/>
<feature type="compositionally biased region" description="Polar residues" evidence="4">
    <location>
        <begin position="1"/>
        <end position="18"/>
    </location>
</feature>
<feature type="repeat" description="WD" evidence="3">
    <location>
        <begin position="119"/>
        <end position="162"/>
    </location>
</feature>
<keyword evidence="2" id="KW-0677">Repeat</keyword>
<proteinExistence type="predicted"/>
<dbReference type="InterPro" id="IPR019775">
    <property type="entry name" value="WD40_repeat_CS"/>
</dbReference>
<evidence type="ECO:0000256" key="4">
    <source>
        <dbReference type="SAM" id="MobiDB-lite"/>
    </source>
</evidence>
<accession>A0A9P4GWG5</accession>
<dbReference type="InterPro" id="IPR020472">
    <property type="entry name" value="WD40_PAC1"/>
</dbReference>
<dbReference type="EMBL" id="ML978379">
    <property type="protein sequence ID" value="KAF2023111.1"/>
    <property type="molecule type" value="Genomic_DNA"/>
</dbReference>
<comment type="caution">
    <text evidence="5">The sequence shown here is derived from an EMBL/GenBank/DDBJ whole genome shotgun (WGS) entry which is preliminary data.</text>
</comment>
<reference evidence="5" key="1">
    <citation type="journal article" date="2020" name="Stud. Mycol.">
        <title>101 Dothideomycetes genomes: a test case for predicting lifestyles and emergence of pathogens.</title>
        <authorList>
            <person name="Haridas S."/>
            <person name="Albert R."/>
            <person name="Binder M."/>
            <person name="Bloem J."/>
            <person name="Labutti K."/>
            <person name="Salamov A."/>
            <person name="Andreopoulos B."/>
            <person name="Baker S."/>
            <person name="Barry K."/>
            <person name="Bills G."/>
            <person name="Bluhm B."/>
            <person name="Cannon C."/>
            <person name="Castanera R."/>
            <person name="Culley D."/>
            <person name="Daum C."/>
            <person name="Ezra D."/>
            <person name="Gonzalez J."/>
            <person name="Henrissat B."/>
            <person name="Kuo A."/>
            <person name="Liang C."/>
            <person name="Lipzen A."/>
            <person name="Lutzoni F."/>
            <person name="Magnuson J."/>
            <person name="Mondo S."/>
            <person name="Nolan M."/>
            <person name="Ohm R."/>
            <person name="Pangilinan J."/>
            <person name="Park H.-J."/>
            <person name="Ramirez L."/>
            <person name="Alfaro M."/>
            <person name="Sun H."/>
            <person name="Tritt A."/>
            <person name="Yoshinaga Y."/>
            <person name="Zwiers L.-H."/>
            <person name="Turgeon B."/>
            <person name="Goodwin S."/>
            <person name="Spatafora J."/>
            <person name="Crous P."/>
            <person name="Grigoriev I."/>
        </authorList>
    </citation>
    <scope>NUCLEOTIDE SEQUENCE</scope>
    <source>
        <strain evidence="5">CBS 110217</strain>
    </source>
</reference>
<dbReference type="InterPro" id="IPR001680">
    <property type="entry name" value="WD40_rpt"/>
</dbReference>
<evidence type="ECO:0000256" key="2">
    <source>
        <dbReference type="ARBA" id="ARBA00022737"/>
    </source>
</evidence>
<dbReference type="Gene3D" id="2.130.10.10">
    <property type="entry name" value="YVTN repeat-like/Quinoprotein amine dehydrogenase"/>
    <property type="match status" value="2"/>
</dbReference>
<sequence>MSRSNDPGHYFQTTSALNETARKATKSKNTHGKPIKLPSKILAVVPDPQDEDSVYVAEAAGNVKRINIESASVSATYSGPAAPLTSVAVSPTSDAIFAGCWDQSVWSWSRSSRKPGRRFQGHSDFVKAVLTCTLQGKEILVSASADASIIVWDIASGDKLHTLKGHTRGILALAIDPSESHTNGESITLLSAGSDRELRRWAISISTASENPPSPIIAHETSIDAIRFDADGDLWTASADKTAKCLSRAREWEEDSRFDHPDFVRDVAIDEDGGWVVTACRDEDVRIWERGSGKLYHIFVGHFEEVTGLVLLSKQRLVSISIDATIRQWSLKVQELAEAVKEAEDERLGKSKDKEPEKKEGMMTAEEEAELAELLEDSE</sequence>
<evidence type="ECO:0000256" key="3">
    <source>
        <dbReference type="PROSITE-ProRule" id="PRU00221"/>
    </source>
</evidence>
<dbReference type="Proteomes" id="UP000799777">
    <property type="component" value="Unassembled WGS sequence"/>
</dbReference>